<dbReference type="SUPFAM" id="SSF53474">
    <property type="entry name" value="alpha/beta-Hydrolases"/>
    <property type="match status" value="1"/>
</dbReference>
<dbReference type="KEGG" id="fli:Fleli_0782"/>
<dbReference type="EMBL" id="CP003345">
    <property type="protein sequence ID" value="AFM03242.1"/>
    <property type="molecule type" value="Genomic_DNA"/>
</dbReference>
<protein>
    <recommendedName>
        <fullName evidence="3">Hydrolase or acyltransferase of alpha/beta superfamily</fullName>
    </recommendedName>
</protein>
<dbReference type="Proteomes" id="UP000006054">
    <property type="component" value="Chromosome"/>
</dbReference>
<reference evidence="2" key="1">
    <citation type="submission" date="2012-06" db="EMBL/GenBank/DDBJ databases">
        <title>The complete genome of Flexibacter litoralis DSM 6794.</title>
        <authorList>
            <person name="Lucas S."/>
            <person name="Copeland A."/>
            <person name="Lapidus A."/>
            <person name="Glavina del Rio T."/>
            <person name="Dalin E."/>
            <person name="Tice H."/>
            <person name="Bruce D."/>
            <person name="Goodwin L."/>
            <person name="Pitluck S."/>
            <person name="Peters L."/>
            <person name="Ovchinnikova G."/>
            <person name="Lu M."/>
            <person name="Kyrpides N."/>
            <person name="Mavromatis K."/>
            <person name="Ivanova N."/>
            <person name="Brettin T."/>
            <person name="Detter J.C."/>
            <person name="Han C."/>
            <person name="Larimer F."/>
            <person name="Land M."/>
            <person name="Hauser L."/>
            <person name="Markowitz V."/>
            <person name="Cheng J.-F."/>
            <person name="Hugenholtz P."/>
            <person name="Woyke T."/>
            <person name="Wu D."/>
            <person name="Spring S."/>
            <person name="Lang E."/>
            <person name="Kopitz M."/>
            <person name="Brambilla E."/>
            <person name="Klenk H.-P."/>
            <person name="Eisen J.A."/>
        </authorList>
    </citation>
    <scope>NUCLEOTIDE SEQUENCE [LARGE SCALE GENOMIC DNA]</scope>
    <source>
        <strain evidence="2">ATCC 23117 / DSM 6794 / NBRC 15988 / NCIMB 1366 / Sio-4</strain>
    </source>
</reference>
<proteinExistence type="predicted"/>
<sequence>MNKNNETIIYLFSGLGADQSVFDNLSLLKTRNHQFIKWEEPKIKGLENYALQLSSQIDNTKKVILIGVSFGGMLVSELSKHIQTEKIILISSASNPAELPFLYRLFGKLKLYFLIPTFILNKPNKLLSFAFGISHKKYNKEEKQLYQIIKNSNPKFAKSFIKMILAWEKKEENNANKNSIFKIHGTNDLIIPFCKNKNTNQFLIKNGGHFMILTHSKEINNLIKEILVSS</sequence>
<evidence type="ECO:0000313" key="1">
    <source>
        <dbReference type="EMBL" id="AFM03242.1"/>
    </source>
</evidence>
<dbReference type="HOGENOM" id="CLU_105002_0_0_10"/>
<dbReference type="Gene3D" id="3.40.50.1820">
    <property type="entry name" value="alpha/beta hydrolase"/>
    <property type="match status" value="1"/>
</dbReference>
<keyword evidence="2" id="KW-1185">Reference proteome</keyword>
<name>I4AH07_BERLS</name>
<dbReference type="AlphaFoldDB" id="I4AH07"/>
<dbReference type="RefSeq" id="WP_014796700.1">
    <property type="nucleotide sequence ID" value="NC_018018.1"/>
</dbReference>
<accession>I4AH07</accession>
<dbReference type="STRING" id="880071.Fleli_0782"/>
<gene>
    <name evidence="1" type="ordered locus">Fleli_0782</name>
</gene>
<dbReference type="InterPro" id="IPR029058">
    <property type="entry name" value="AB_hydrolase_fold"/>
</dbReference>
<organism evidence="1 2">
    <name type="scientific">Bernardetia litoralis (strain ATCC 23117 / DSM 6794 / NBRC 15988 / NCIMB 1366 / Fx l1 / Sio-4)</name>
    <name type="common">Flexibacter litoralis</name>
    <dbReference type="NCBI Taxonomy" id="880071"/>
    <lineage>
        <taxon>Bacteria</taxon>
        <taxon>Pseudomonadati</taxon>
        <taxon>Bacteroidota</taxon>
        <taxon>Cytophagia</taxon>
        <taxon>Cytophagales</taxon>
        <taxon>Bernardetiaceae</taxon>
        <taxon>Bernardetia</taxon>
    </lineage>
</organism>
<dbReference type="OrthoDB" id="659408at2"/>
<evidence type="ECO:0000313" key="2">
    <source>
        <dbReference type="Proteomes" id="UP000006054"/>
    </source>
</evidence>
<dbReference type="eggNOG" id="COG1073">
    <property type="taxonomic scope" value="Bacteria"/>
</dbReference>
<evidence type="ECO:0008006" key="3">
    <source>
        <dbReference type="Google" id="ProtNLM"/>
    </source>
</evidence>